<keyword evidence="7" id="KW-0521">NADP</keyword>
<organism evidence="12 13">
    <name type="scientific">Salinisphaera dokdonensis CL-ES53</name>
    <dbReference type="NCBI Taxonomy" id="1304272"/>
    <lineage>
        <taxon>Bacteria</taxon>
        <taxon>Pseudomonadati</taxon>
        <taxon>Pseudomonadota</taxon>
        <taxon>Gammaproteobacteria</taxon>
        <taxon>Salinisphaerales</taxon>
        <taxon>Salinisphaeraceae</taxon>
        <taxon>Salinisphaera</taxon>
    </lineage>
</organism>
<dbReference type="Pfam" id="PF01210">
    <property type="entry name" value="NAD_Gly3P_dh_N"/>
    <property type="match status" value="1"/>
</dbReference>
<evidence type="ECO:0000313" key="12">
    <source>
        <dbReference type="EMBL" id="MES1928982.1"/>
    </source>
</evidence>
<comment type="subcellular location">
    <subcellularLocation>
        <location evidence="7">Cytoplasm</location>
    </subcellularLocation>
</comment>
<keyword evidence="7 8" id="KW-0520">NAD</keyword>
<comment type="similarity">
    <text evidence="1 7 8">Belongs to the NAD-dependent glycerol-3-phosphate dehydrogenase family.</text>
</comment>
<dbReference type="InterPro" id="IPR006109">
    <property type="entry name" value="G3P_DH_NAD-dep_C"/>
</dbReference>
<evidence type="ECO:0000256" key="5">
    <source>
        <dbReference type="ARBA" id="ARBA00023209"/>
    </source>
</evidence>
<feature type="binding site" evidence="7">
    <location>
        <position position="286"/>
    </location>
    <ligand>
        <name>NADPH</name>
        <dbReference type="ChEBI" id="CHEBI:57783"/>
    </ligand>
</feature>
<feature type="binding site" evidence="7">
    <location>
        <position position="143"/>
    </location>
    <ligand>
        <name>sn-glycerol 3-phosphate</name>
        <dbReference type="ChEBI" id="CHEBI:57597"/>
    </ligand>
</feature>
<dbReference type="EC" id="1.1.1.94" evidence="7"/>
<comment type="caution">
    <text evidence="12">The sequence shown here is derived from an EMBL/GenBank/DDBJ whole genome shotgun (WGS) entry which is preliminary data.</text>
</comment>
<feature type="binding site" evidence="7">
    <location>
        <position position="262"/>
    </location>
    <ligand>
        <name>NADPH</name>
        <dbReference type="ChEBI" id="CHEBI:57783"/>
    </ligand>
</feature>
<feature type="binding site" evidence="7">
    <location>
        <position position="261"/>
    </location>
    <ligand>
        <name>sn-glycerol 3-phosphate</name>
        <dbReference type="ChEBI" id="CHEBI:57597"/>
    </ligand>
</feature>
<keyword evidence="7" id="KW-0963">Cytoplasm</keyword>
<feature type="binding site" evidence="7">
    <location>
        <position position="147"/>
    </location>
    <ligand>
        <name>NADPH</name>
        <dbReference type="ChEBI" id="CHEBI:57783"/>
    </ligand>
</feature>
<keyword evidence="2 7" id="KW-0444">Lipid biosynthesis</keyword>
<evidence type="ECO:0000256" key="1">
    <source>
        <dbReference type="ARBA" id="ARBA00011009"/>
    </source>
</evidence>
<dbReference type="SUPFAM" id="SSF48179">
    <property type="entry name" value="6-phosphogluconate dehydrogenase C-terminal domain-like"/>
    <property type="match status" value="1"/>
</dbReference>
<dbReference type="Gene3D" id="3.40.50.720">
    <property type="entry name" value="NAD(P)-binding Rossmann-like Domain"/>
    <property type="match status" value="1"/>
</dbReference>
<feature type="binding site" evidence="7">
    <location>
        <position position="114"/>
    </location>
    <ligand>
        <name>NADPH</name>
        <dbReference type="ChEBI" id="CHEBI:57783"/>
    </ligand>
</feature>
<dbReference type="PROSITE" id="PS00957">
    <property type="entry name" value="NAD_G3PDH"/>
    <property type="match status" value="1"/>
</dbReference>
<evidence type="ECO:0000256" key="6">
    <source>
        <dbReference type="ARBA" id="ARBA00023264"/>
    </source>
</evidence>
<comment type="function">
    <text evidence="7">Catalyzes the reduction of the glycolytic intermediate dihydroxyacetone phosphate (DHAP) to sn-glycerol 3-phosphate (G3P), the key precursor for phospholipid synthesis.</text>
</comment>
<feature type="binding site" evidence="7">
    <location>
        <position position="263"/>
    </location>
    <ligand>
        <name>sn-glycerol 3-phosphate</name>
        <dbReference type="ChEBI" id="CHEBI:57597"/>
    </ligand>
</feature>
<feature type="binding site" evidence="7">
    <location>
        <position position="198"/>
    </location>
    <ligand>
        <name>sn-glycerol 3-phosphate</name>
        <dbReference type="ChEBI" id="CHEBI:57597"/>
    </ligand>
</feature>
<keyword evidence="5 7" id="KW-0594">Phospholipid biosynthesis</keyword>
<dbReference type="InterPro" id="IPR008927">
    <property type="entry name" value="6-PGluconate_DH-like_C_sf"/>
</dbReference>
<dbReference type="SUPFAM" id="SSF51735">
    <property type="entry name" value="NAD(P)-binding Rossmann-fold domains"/>
    <property type="match status" value="1"/>
</dbReference>
<proteinExistence type="inferred from homology"/>
<keyword evidence="6 7" id="KW-1208">Phospholipid metabolism</keyword>
<dbReference type="Gene3D" id="1.10.1040.10">
    <property type="entry name" value="N-(1-d-carboxylethyl)-l-norvaline Dehydrogenase, domain 2"/>
    <property type="match status" value="1"/>
</dbReference>
<keyword evidence="3 7" id="KW-0560">Oxidoreductase</keyword>
<evidence type="ECO:0000313" key="13">
    <source>
        <dbReference type="Proteomes" id="UP001460888"/>
    </source>
</evidence>
<dbReference type="InterPro" id="IPR011128">
    <property type="entry name" value="G3P_DH_NAD-dep_N"/>
</dbReference>
<evidence type="ECO:0000259" key="11">
    <source>
        <dbReference type="Pfam" id="PF07479"/>
    </source>
</evidence>
<protein>
    <recommendedName>
        <fullName evidence="7">Glycerol-3-phosphate dehydrogenase [NAD(P)+]</fullName>
        <ecNumber evidence="7">1.1.1.94</ecNumber>
    </recommendedName>
    <alternativeName>
        <fullName evidence="7">NAD(P)(+)-dependent glycerol-3-phosphate dehydrogenase</fullName>
    </alternativeName>
    <alternativeName>
        <fullName evidence="7">NAD(P)H-dependent dihydroxyacetone-phosphate reductase</fullName>
    </alternativeName>
</protein>
<dbReference type="PRINTS" id="PR00077">
    <property type="entry name" value="GPDHDRGNASE"/>
</dbReference>
<dbReference type="InterPro" id="IPR013328">
    <property type="entry name" value="6PGD_dom2"/>
</dbReference>
<feature type="binding site" evidence="7">
    <location>
        <position position="57"/>
    </location>
    <ligand>
        <name>NADPH</name>
        <dbReference type="ChEBI" id="CHEBI:57783"/>
    </ligand>
</feature>
<dbReference type="PANTHER" id="PTHR11728:SF1">
    <property type="entry name" value="GLYCEROL-3-PHOSPHATE DEHYDROGENASE [NAD(+)] 2, CHLOROPLASTIC"/>
    <property type="match status" value="1"/>
</dbReference>
<keyword evidence="7" id="KW-0547">Nucleotide-binding</keyword>
<keyword evidence="4 7" id="KW-0443">Lipid metabolism</keyword>
<sequence>MTAPHDNANRCMAVLGAGSWGTALAIQLARNGNDVRLWARDTAAVSAMADAGENSRYLPGCPFPETLTPEPDMAAAVAAADDVLVVVPSHALRVCLEQLAPLLGDTRRVIWATKGLEPESALLPDQVAAEVLGADRKTAVLSGPSFAGEVGQGMPTAVTIASGDADFARDMAGAFHDGVFRVYTATDVIGVGVGGAVKNVLAIAVGISDGLGYGANARALLITRGLSEMMRLGEKLGGERGTFTGMAGLGDLLLTCTDDQSRNRRMGLALAAGHDVEQAQHEIQQVVEGVRVAREVHRIAQQLGVEMPIATQAYRVLHEDVAPRDAVRKLTDRPFRAEKD</sequence>
<comment type="caution">
    <text evidence="7">Lacks conserved residue(s) required for the propagation of feature annotation.</text>
</comment>
<evidence type="ECO:0000256" key="7">
    <source>
        <dbReference type="HAMAP-Rule" id="MF_00394"/>
    </source>
</evidence>
<dbReference type="PANTHER" id="PTHR11728">
    <property type="entry name" value="GLYCEROL-3-PHOSPHATE DEHYDROGENASE"/>
    <property type="match status" value="1"/>
</dbReference>
<dbReference type="HAMAP" id="MF_00394">
    <property type="entry name" value="NAD_Glyc3P_dehydrog"/>
    <property type="match status" value="1"/>
</dbReference>
<evidence type="ECO:0000256" key="4">
    <source>
        <dbReference type="ARBA" id="ARBA00023098"/>
    </source>
</evidence>
<feature type="binding site" evidence="7">
    <location>
        <position position="145"/>
    </location>
    <ligand>
        <name>sn-glycerol 3-phosphate</name>
        <dbReference type="ChEBI" id="CHEBI:57597"/>
    </ligand>
</feature>
<comment type="catalytic activity">
    <reaction evidence="7 9">
        <text>sn-glycerol 3-phosphate + NADP(+) = dihydroxyacetone phosphate + NADPH + H(+)</text>
        <dbReference type="Rhea" id="RHEA:11096"/>
        <dbReference type="ChEBI" id="CHEBI:15378"/>
        <dbReference type="ChEBI" id="CHEBI:57597"/>
        <dbReference type="ChEBI" id="CHEBI:57642"/>
        <dbReference type="ChEBI" id="CHEBI:57783"/>
        <dbReference type="ChEBI" id="CHEBI:58349"/>
        <dbReference type="EC" id="1.1.1.94"/>
    </reaction>
</comment>
<feature type="binding site" evidence="7">
    <location>
        <position position="251"/>
    </location>
    <ligand>
        <name>sn-glycerol 3-phosphate</name>
        <dbReference type="ChEBI" id="CHEBI:57597"/>
    </ligand>
</feature>
<feature type="binding site" evidence="7">
    <location>
        <position position="20"/>
    </location>
    <ligand>
        <name>NADPH</name>
        <dbReference type="ChEBI" id="CHEBI:57783"/>
    </ligand>
</feature>
<evidence type="ECO:0000256" key="2">
    <source>
        <dbReference type="ARBA" id="ARBA00022516"/>
    </source>
</evidence>
<dbReference type="RefSeq" id="WP_353110446.1">
    <property type="nucleotide sequence ID" value="NZ_APND01000002.1"/>
</dbReference>
<feature type="binding site" evidence="7">
    <location>
        <position position="288"/>
    </location>
    <ligand>
        <name>NADPH</name>
        <dbReference type="ChEBI" id="CHEBI:57783"/>
    </ligand>
</feature>
<evidence type="ECO:0000259" key="10">
    <source>
        <dbReference type="Pfam" id="PF01210"/>
    </source>
</evidence>
<evidence type="ECO:0000256" key="3">
    <source>
        <dbReference type="ARBA" id="ARBA00023002"/>
    </source>
</evidence>
<dbReference type="PIRSF" id="PIRSF000114">
    <property type="entry name" value="Glycerol-3-P_dh"/>
    <property type="match status" value="1"/>
</dbReference>
<dbReference type="Proteomes" id="UP001460888">
    <property type="component" value="Unassembled WGS sequence"/>
</dbReference>
<feature type="binding site" evidence="7">
    <location>
        <position position="114"/>
    </location>
    <ligand>
        <name>sn-glycerol 3-phosphate</name>
        <dbReference type="ChEBI" id="CHEBI:57597"/>
    </ligand>
</feature>
<dbReference type="Pfam" id="PF07479">
    <property type="entry name" value="NAD_Gly3P_dh_C"/>
    <property type="match status" value="1"/>
</dbReference>
<feature type="domain" description="Glycerol-3-phosphate dehydrogenase NAD-dependent C-terminal" evidence="11">
    <location>
        <begin position="187"/>
        <end position="327"/>
    </location>
</feature>
<dbReference type="EMBL" id="APND01000002">
    <property type="protein sequence ID" value="MES1928982.1"/>
    <property type="molecule type" value="Genomic_DNA"/>
</dbReference>
<accession>A0ABV2AZE1</accession>
<feature type="binding site" evidence="7">
    <location>
        <position position="19"/>
    </location>
    <ligand>
        <name>NADPH</name>
        <dbReference type="ChEBI" id="CHEBI:57783"/>
    </ligand>
</feature>
<reference evidence="12 13" key="1">
    <citation type="submission" date="2013-03" db="EMBL/GenBank/DDBJ databases">
        <title>Salinisphaera dokdonensis CL-ES53 Genome Sequencing.</title>
        <authorList>
            <person name="Li C."/>
            <person name="Lai Q."/>
            <person name="Shao Z."/>
        </authorList>
    </citation>
    <scope>NUCLEOTIDE SEQUENCE [LARGE SCALE GENOMIC DNA]</scope>
    <source>
        <strain evidence="12 13">CL-ES53</strain>
    </source>
</reference>
<comment type="catalytic activity">
    <reaction evidence="7">
        <text>sn-glycerol 3-phosphate + NAD(+) = dihydroxyacetone phosphate + NADH + H(+)</text>
        <dbReference type="Rhea" id="RHEA:11092"/>
        <dbReference type="ChEBI" id="CHEBI:15378"/>
        <dbReference type="ChEBI" id="CHEBI:57540"/>
        <dbReference type="ChEBI" id="CHEBI:57597"/>
        <dbReference type="ChEBI" id="CHEBI:57642"/>
        <dbReference type="ChEBI" id="CHEBI:57945"/>
        <dbReference type="EC" id="1.1.1.94"/>
    </reaction>
</comment>
<evidence type="ECO:0000256" key="9">
    <source>
        <dbReference type="RuleBase" id="RU000439"/>
    </source>
</evidence>
<feature type="binding site" evidence="7">
    <location>
        <position position="40"/>
    </location>
    <ligand>
        <name>NADPH</name>
        <dbReference type="ChEBI" id="CHEBI:57783"/>
    </ligand>
</feature>
<feature type="binding site" evidence="7">
    <location>
        <position position="262"/>
    </location>
    <ligand>
        <name>sn-glycerol 3-phosphate</name>
        <dbReference type="ChEBI" id="CHEBI:57597"/>
    </ligand>
</feature>
<name>A0ABV2AZE1_9GAMM</name>
<feature type="domain" description="Glycerol-3-phosphate dehydrogenase NAD-dependent N-terminal" evidence="10">
    <location>
        <begin position="12"/>
        <end position="167"/>
    </location>
</feature>
<dbReference type="InterPro" id="IPR036291">
    <property type="entry name" value="NAD(P)-bd_dom_sf"/>
</dbReference>
<dbReference type="InterPro" id="IPR006168">
    <property type="entry name" value="G3P_DH_NAD-dep"/>
</dbReference>
<comment type="pathway">
    <text evidence="7">Membrane lipid metabolism; glycerophospholipid metabolism.</text>
</comment>
<evidence type="ECO:0000256" key="8">
    <source>
        <dbReference type="RuleBase" id="RU000437"/>
    </source>
</evidence>
<keyword evidence="13" id="KW-1185">Reference proteome</keyword>
<gene>
    <name evidence="7" type="primary">gpsA</name>
    <name evidence="12" type="ORF">SADO_06997</name>
</gene>
<dbReference type="NCBIfam" id="NF000942">
    <property type="entry name" value="PRK00094.1-4"/>
    <property type="match status" value="1"/>
</dbReference>
<feature type="active site" description="Proton acceptor" evidence="7">
    <location>
        <position position="198"/>
    </location>
</feature>
<dbReference type="NCBIfam" id="NF000940">
    <property type="entry name" value="PRK00094.1-2"/>
    <property type="match status" value="1"/>
</dbReference>